<protein>
    <recommendedName>
        <fullName evidence="3">F-box domain-containing protein</fullName>
    </recommendedName>
</protein>
<dbReference type="AlphaFoldDB" id="A0A1Y2FLD7"/>
<reference evidence="1 2" key="1">
    <citation type="submission" date="2016-07" db="EMBL/GenBank/DDBJ databases">
        <title>Pervasive Adenine N6-methylation of Active Genes in Fungi.</title>
        <authorList>
            <consortium name="DOE Joint Genome Institute"/>
            <person name="Mondo S.J."/>
            <person name="Dannebaum R.O."/>
            <person name="Kuo R.C."/>
            <person name="Labutti K."/>
            <person name="Haridas S."/>
            <person name="Kuo A."/>
            <person name="Salamov A."/>
            <person name="Ahrendt S.R."/>
            <person name="Lipzen A."/>
            <person name="Sullivan W."/>
            <person name="Andreopoulos W.B."/>
            <person name="Clum A."/>
            <person name="Lindquist E."/>
            <person name="Daum C."/>
            <person name="Ramamoorthy G.K."/>
            <person name="Gryganskyi A."/>
            <person name="Culley D."/>
            <person name="Magnuson J.K."/>
            <person name="James T.Y."/>
            <person name="O'Malley M.A."/>
            <person name="Stajich J.E."/>
            <person name="Spatafora J.W."/>
            <person name="Visel A."/>
            <person name="Grigoriev I.V."/>
        </authorList>
    </citation>
    <scope>NUCLEOTIDE SEQUENCE [LARGE SCALE GENOMIC DNA]</scope>
    <source>
        <strain evidence="1 2">62-1032</strain>
    </source>
</reference>
<accession>A0A1Y2FLD7</accession>
<evidence type="ECO:0008006" key="3">
    <source>
        <dbReference type="Google" id="ProtNLM"/>
    </source>
</evidence>
<comment type="caution">
    <text evidence="1">The sequence shown here is derived from an EMBL/GenBank/DDBJ whole genome shotgun (WGS) entry which is preliminary data.</text>
</comment>
<dbReference type="InParanoid" id="A0A1Y2FLD7"/>
<dbReference type="EMBL" id="MCGR01000018">
    <property type="protein sequence ID" value="ORY84164.1"/>
    <property type="molecule type" value="Genomic_DNA"/>
</dbReference>
<evidence type="ECO:0000313" key="1">
    <source>
        <dbReference type="EMBL" id="ORY84164.1"/>
    </source>
</evidence>
<dbReference type="Proteomes" id="UP000193467">
    <property type="component" value="Unassembled WGS sequence"/>
</dbReference>
<proteinExistence type="predicted"/>
<organism evidence="1 2">
    <name type="scientific">Leucosporidium creatinivorum</name>
    <dbReference type="NCBI Taxonomy" id="106004"/>
    <lineage>
        <taxon>Eukaryota</taxon>
        <taxon>Fungi</taxon>
        <taxon>Dikarya</taxon>
        <taxon>Basidiomycota</taxon>
        <taxon>Pucciniomycotina</taxon>
        <taxon>Microbotryomycetes</taxon>
        <taxon>Leucosporidiales</taxon>
        <taxon>Leucosporidium</taxon>
    </lineage>
</organism>
<gene>
    <name evidence="1" type="ORF">BCR35DRAFT_303250</name>
</gene>
<name>A0A1Y2FLD7_9BASI</name>
<evidence type="ECO:0000313" key="2">
    <source>
        <dbReference type="Proteomes" id="UP000193467"/>
    </source>
</evidence>
<sequence>MVGSPSSFPPGYFDPIVPVAPQLLSLVALSEASYFADVLLEEHWWPTFCALRDVQELQIGCVGYKLDEIFPLLQQLQHLTTLSISHLDPPSPYPRNIPHFDKLTSATTLEFIAETPALRSLALPRQLRPIWTAEELAEVKAAAEEKGLCLRLE</sequence>
<keyword evidence="2" id="KW-1185">Reference proteome</keyword>